<dbReference type="EMBL" id="WOGT01000003">
    <property type="protein sequence ID" value="MUN55028.1"/>
    <property type="molecule type" value="Genomic_DNA"/>
</dbReference>
<name>A0A7K1LIN5_9MICC</name>
<dbReference type="RefSeq" id="WP_129315727.1">
    <property type="nucleotide sequence ID" value="NZ_NOIQ01000011.1"/>
</dbReference>
<keyword evidence="1" id="KW-0732">Signal</keyword>
<evidence type="ECO:0000256" key="1">
    <source>
        <dbReference type="SAM" id="SignalP"/>
    </source>
</evidence>
<accession>A0A7K1LIN5</accession>
<feature type="chain" id="PRO_5039372831" description="Chitinase" evidence="1">
    <location>
        <begin position="22"/>
        <end position="307"/>
    </location>
</feature>
<gene>
    <name evidence="2" type="ORF">GMA10_07370</name>
</gene>
<dbReference type="OrthoDB" id="99456at2"/>
<dbReference type="PANTHER" id="PTHR42976">
    <property type="entry name" value="BIFUNCTIONAL CHITINASE/LYSOZYME-RELATED"/>
    <property type="match status" value="1"/>
</dbReference>
<reference evidence="2 3" key="1">
    <citation type="submission" date="2019-12" db="EMBL/GenBank/DDBJ databases">
        <authorList>
            <person name="Li J."/>
            <person name="Shi Y."/>
            <person name="Xu G."/>
            <person name="Xiao D."/>
            <person name="Ran X."/>
        </authorList>
    </citation>
    <scope>NUCLEOTIDE SEQUENCE [LARGE SCALE GENOMIC DNA]</scope>
    <source>
        <strain evidence="2 3">JCM 15915</strain>
    </source>
</reference>
<protein>
    <recommendedName>
        <fullName evidence="4">Chitinase</fullName>
    </recommendedName>
</protein>
<feature type="signal peptide" evidence="1">
    <location>
        <begin position="1"/>
        <end position="21"/>
    </location>
</feature>
<organism evidence="2 3">
    <name type="scientific">Rothia koreensis</name>
    <dbReference type="NCBI Taxonomy" id="592378"/>
    <lineage>
        <taxon>Bacteria</taxon>
        <taxon>Bacillati</taxon>
        <taxon>Actinomycetota</taxon>
        <taxon>Actinomycetes</taxon>
        <taxon>Micrococcales</taxon>
        <taxon>Micrococcaceae</taxon>
        <taxon>Rothia</taxon>
    </lineage>
</organism>
<keyword evidence="3" id="KW-1185">Reference proteome</keyword>
<dbReference type="Proteomes" id="UP000462152">
    <property type="component" value="Unassembled WGS sequence"/>
</dbReference>
<dbReference type="Gene3D" id="3.20.20.80">
    <property type="entry name" value="Glycosidases"/>
    <property type="match status" value="1"/>
</dbReference>
<sequence length="307" mass="32559">MKLSRTVIVSGLLGTSVLGLAGPAAQASEAAPASHEISPYLNVSQSNVHTLQENQAATGVSAATLAFLNARPGSCELQWDAAAGQGPGYLQEQIAQYQQAGGAATISFGGAGNRDNLLAHTCDDVGRITDAYRQVVDTYGVTHLDFDLEQGAQKDDAANQRRNQALAQLQQERPGVTVDYTFPVEPRGLGPDAQGVLSDAATKGVSVNTVNIMTMDFGKEQDTVRSGKYAIDGTNAQLAELYGEQRPGLGVTFSMGESANQQDFTQENARELQSYAVEQGASKLSYWQLAKDAETDYGYSRTLADLG</sequence>
<evidence type="ECO:0000313" key="3">
    <source>
        <dbReference type="Proteomes" id="UP000462152"/>
    </source>
</evidence>
<dbReference type="InterPro" id="IPR052750">
    <property type="entry name" value="GH18_Chitinase"/>
</dbReference>
<proteinExistence type="predicted"/>
<dbReference type="InterPro" id="IPR017853">
    <property type="entry name" value="GH"/>
</dbReference>
<dbReference type="PANTHER" id="PTHR42976:SF1">
    <property type="entry name" value="GH18 DOMAIN-CONTAINING PROTEIN-RELATED"/>
    <property type="match status" value="1"/>
</dbReference>
<evidence type="ECO:0000313" key="2">
    <source>
        <dbReference type="EMBL" id="MUN55028.1"/>
    </source>
</evidence>
<dbReference type="SUPFAM" id="SSF51445">
    <property type="entry name" value="(Trans)glycosidases"/>
    <property type="match status" value="1"/>
</dbReference>
<dbReference type="AlphaFoldDB" id="A0A7K1LIN5"/>
<evidence type="ECO:0008006" key="4">
    <source>
        <dbReference type="Google" id="ProtNLM"/>
    </source>
</evidence>
<comment type="caution">
    <text evidence="2">The sequence shown here is derived from an EMBL/GenBank/DDBJ whole genome shotgun (WGS) entry which is preliminary data.</text>
</comment>